<feature type="chain" id="PRO_5019763968" evidence="1">
    <location>
        <begin position="21"/>
        <end position="200"/>
    </location>
</feature>
<dbReference type="EMBL" id="RBIM01000007">
    <property type="protein sequence ID" value="RKQ95183.1"/>
    <property type="molecule type" value="Genomic_DNA"/>
</dbReference>
<reference evidence="2 3" key="1">
    <citation type="submission" date="2018-10" db="EMBL/GenBank/DDBJ databases">
        <title>Genomic Encyclopedia of Type Strains, Phase IV (KMG-IV): sequencing the most valuable type-strain genomes for metagenomic binning, comparative biology and taxonomic classification.</title>
        <authorList>
            <person name="Goeker M."/>
        </authorList>
    </citation>
    <scope>NUCLEOTIDE SEQUENCE [LARGE SCALE GENOMIC DNA]</scope>
    <source>
        <strain evidence="2 3">DSM 4734</strain>
    </source>
</reference>
<protein>
    <submittedName>
        <fullName evidence="2">Uncharacterized protein</fullName>
    </submittedName>
</protein>
<name>A0A495D139_9PROT</name>
<comment type="caution">
    <text evidence="2">The sequence shown here is derived from an EMBL/GenBank/DDBJ whole genome shotgun (WGS) entry which is preliminary data.</text>
</comment>
<dbReference type="RefSeq" id="WP_121212210.1">
    <property type="nucleotide sequence ID" value="NZ_RBIM01000007.1"/>
</dbReference>
<evidence type="ECO:0000313" key="2">
    <source>
        <dbReference type="EMBL" id="RKQ95183.1"/>
    </source>
</evidence>
<evidence type="ECO:0000313" key="3">
    <source>
        <dbReference type="Proteomes" id="UP000273675"/>
    </source>
</evidence>
<evidence type="ECO:0000256" key="1">
    <source>
        <dbReference type="SAM" id="SignalP"/>
    </source>
</evidence>
<proteinExistence type="predicted"/>
<dbReference type="AlphaFoldDB" id="A0A495D139"/>
<dbReference type="OrthoDB" id="7596780at2"/>
<accession>A0A495D139</accession>
<sequence length="200" mass="21427">MNARLLILLPASLITAPALAQGGDSPLDPLFTCRDIADDGARLACLDAAVDALRSETESGEVVAVDREQIEAAEEATYGLTIPQFRLPGLSLPGGGEDAELAELESASASPQRVIVRDTNGQIESIEGLAVAEISENRSGDTIVRLANGQVWRQTDDTYVQLTRSRADTDYTATISNGALGSHFMRLDNGGRRFRVERVE</sequence>
<organism evidence="2 3">
    <name type="scientific">Maricaulis maris</name>
    <dbReference type="NCBI Taxonomy" id="74318"/>
    <lineage>
        <taxon>Bacteria</taxon>
        <taxon>Pseudomonadati</taxon>
        <taxon>Pseudomonadota</taxon>
        <taxon>Alphaproteobacteria</taxon>
        <taxon>Maricaulales</taxon>
        <taxon>Maricaulaceae</taxon>
        <taxon>Maricaulis</taxon>
    </lineage>
</organism>
<gene>
    <name evidence="2" type="ORF">C7435_2870</name>
</gene>
<keyword evidence="1" id="KW-0732">Signal</keyword>
<feature type="signal peptide" evidence="1">
    <location>
        <begin position="1"/>
        <end position="20"/>
    </location>
</feature>
<dbReference type="Proteomes" id="UP000273675">
    <property type="component" value="Unassembled WGS sequence"/>
</dbReference>